<proteinExistence type="predicted"/>
<reference evidence="2" key="1">
    <citation type="submission" date="2023-07" db="EMBL/GenBank/DDBJ databases">
        <title>30 novel species of actinomycetes from the DSMZ collection.</title>
        <authorList>
            <person name="Nouioui I."/>
        </authorList>
    </citation>
    <scope>NUCLEOTIDE SEQUENCE [LARGE SCALE GENOMIC DNA]</scope>
    <source>
        <strain evidence="2">DSM 45834</strain>
    </source>
</reference>
<gene>
    <name evidence="1" type="ORF">RM445_26845</name>
</gene>
<name>A0ABU2NGQ0_9PSEU</name>
<evidence type="ECO:0000313" key="1">
    <source>
        <dbReference type="EMBL" id="MDT0353136.1"/>
    </source>
</evidence>
<dbReference type="Proteomes" id="UP001183202">
    <property type="component" value="Unassembled WGS sequence"/>
</dbReference>
<evidence type="ECO:0000313" key="2">
    <source>
        <dbReference type="Proteomes" id="UP001183202"/>
    </source>
</evidence>
<keyword evidence="2" id="KW-1185">Reference proteome</keyword>
<dbReference type="EMBL" id="JAVREJ010000026">
    <property type="protein sequence ID" value="MDT0353136.1"/>
    <property type="molecule type" value="Genomic_DNA"/>
</dbReference>
<comment type="caution">
    <text evidence="1">The sequence shown here is derived from an EMBL/GenBank/DDBJ whole genome shotgun (WGS) entry which is preliminary data.</text>
</comment>
<organism evidence="1 2">
    <name type="scientific">Pseudonocardia charpentierae</name>
    <dbReference type="NCBI Taxonomy" id="3075545"/>
    <lineage>
        <taxon>Bacteria</taxon>
        <taxon>Bacillati</taxon>
        <taxon>Actinomycetota</taxon>
        <taxon>Actinomycetes</taxon>
        <taxon>Pseudonocardiales</taxon>
        <taxon>Pseudonocardiaceae</taxon>
        <taxon>Pseudonocardia</taxon>
    </lineage>
</organism>
<protein>
    <submittedName>
        <fullName evidence="1">Baseplate J/gp47 family protein</fullName>
    </submittedName>
</protein>
<sequence length="739" mass="79758">MTGPVPRLDNVLPPERSERGRILAPDLDDRRWQDLVDEATALIDRFAPQWKDRNPSDIGITLIELFAWLVESLIYRLNRVPEKHYVAFLNLLGVTRAPQRPAWTLLTFSRTGAPVTLPAGTAAQTGATATTGTAADAPVIFATETALTVVAARRIGVVRTDVVAGAAHSDASARFAGPEPAHLDLKLVEDTGAQVTLALATDDPPPATLDLYVEPFRGLEGRQPGERVEWVYSSSGLVDPEQPFDRLTDWGGWTAFDMLDDGTAGLTRPGVVRLAVRAEEEWERRDPAPGVVLPADPERPDPRAPRWVGVRVGYDPEPLPAPPAGTPPAAPRFLRLRLNRLDPNTAPAATVGAVVDERLEPVAGATPGALPVGRLARWPVHAVPGADRPYDHVRITVAGRPWSRVEYLAAGFERSYLLDPVTGEVVLGDPAPGDVPLPDAEILASYRHVATGARGNVPAGTVLVPTRDVGCGVTNPVPGRHGVDEEPIEEAKRRAPAVLRQRGRAVTAEDYEAVARAAAPGIAIVRALPPRLRERDEPGGKEGDPWTYANLQRAPGVVNVIVVPDLGPDDPRPRPSLALVQQVLAALDRSRSLATAVHISGPKYISIRVHATVEVFPTARAQGLVADEKAEQDRIERAIREYLHPVHGRGGRGWEIGQSVFISDLYQAVRPPESVGFLTSLVLAPERLFYVSGTVFEKQRPIGDIIGDRPSRNQVRVVDYELVCAGRVTVGPTGQVPPP</sequence>
<accession>A0ABU2NGQ0</accession>
<dbReference type="RefSeq" id="WP_311559651.1">
    <property type="nucleotide sequence ID" value="NZ_JAVREJ010000026.1"/>
</dbReference>